<organism evidence="1 2">
    <name type="scientific">Magnetospirillum molischianum DSM 120</name>
    <dbReference type="NCBI Taxonomy" id="1150626"/>
    <lineage>
        <taxon>Bacteria</taxon>
        <taxon>Pseudomonadati</taxon>
        <taxon>Pseudomonadota</taxon>
        <taxon>Alphaproteobacteria</taxon>
        <taxon>Rhodospirillales</taxon>
        <taxon>Rhodospirillaceae</taxon>
        <taxon>Magnetospirillum</taxon>
    </lineage>
</organism>
<gene>
    <name evidence="1" type="ORF">PHAMO_470084</name>
</gene>
<dbReference type="STRING" id="1150626.PHAMO_470084"/>
<keyword evidence="2" id="KW-1185">Reference proteome</keyword>
<sequence length="380" mass="42527">MNQDDDFKPKLGKIRAGGGTRGRKFLHQVLAAANRAGGRSAAPKQRFHGSQIGRGAGIGRMLVSRDRHAAFRSRRVVVKSRIVKLAGKGVAGAKAHLRYIQRDGVTRDGAPGQLYGAESDRADGRDFLDRAEGDRHQFRFIVAPEDGDQYDDLKPLTRRLMARMEQDLDTRLEWVAVDHYNIGHPHSHVILRGRDERGRDLIIARDYIATGLRERAAEIVSLDLGPRTEREIEDRLRREVEQERLTSLDRQLLRDAGPDRLVQAGVDDAFRQSLRAGRLQKLKRLGLVEEVAPGQWRLADDLETTLRRMGERGDILKMMSREMTAKGLARSGADLVLHDPAAPPTRPIVGRLVARGLADEITDRHYLIVDAVDGRTVSVV</sequence>
<evidence type="ECO:0000313" key="2">
    <source>
        <dbReference type="Proteomes" id="UP000004169"/>
    </source>
</evidence>
<dbReference type="Proteomes" id="UP000004169">
    <property type="component" value="Unassembled WGS sequence"/>
</dbReference>
<dbReference type="EMBL" id="CAHP01000042">
    <property type="protein sequence ID" value="CCG42833.1"/>
    <property type="molecule type" value="Genomic_DNA"/>
</dbReference>
<protein>
    <recommendedName>
        <fullName evidence="3">DUF3363 domain-containing protein</fullName>
    </recommendedName>
</protein>
<proteinExistence type="predicted"/>
<evidence type="ECO:0008006" key="3">
    <source>
        <dbReference type="Google" id="ProtNLM"/>
    </source>
</evidence>
<accession>H8FWU5</accession>
<dbReference type="AlphaFoldDB" id="H8FWU5"/>
<comment type="caution">
    <text evidence="1">The sequence shown here is derived from an EMBL/GenBank/DDBJ whole genome shotgun (WGS) entry which is preliminary data.</text>
</comment>
<reference evidence="1 2" key="1">
    <citation type="journal article" date="2012" name="J. Bacteriol.">
        <title>Draft Genome Sequence of the Purple Photosynthetic Bacterium Phaeospirillum molischianum DSM120, a Particularly Versatile Bacterium.</title>
        <authorList>
            <person name="Duquesne K."/>
            <person name="Prima V."/>
            <person name="Ji B."/>
            <person name="Rouy Z."/>
            <person name="Medigue C."/>
            <person name="Talla E."/>
            <person name="Sturgis J.N."/>
        </authorList>
    </citation>
    <scope>NUCLEOTIDE SEQUENCE [LARGE SCALE GENOMIC DNA]</scope>
    <source>
        <strain evidence="2">DSM120</strain>
    </source>
</reference>
<dbReference type="eggNOG" id="COG3843">
    <property type="taxonomic scope" value="Bacteria"/>
</dbReference>
<evidence type="ECO:0000313" key="1">
    <source>
        <dbReference type="EMBL" id="CCG42833.1"/>
    </source>
</evidence>
<name>H8FWU5_MAGML</name>
<dbReference type="InterPro" id="IPR021795">
    <property type="entry name" value="DUF3363"/>
</dbReference>
<dbReference type="RefSeq" id="WP_002730645.1">
    <property type="nucleotide sequence ID" value="NZ_CAHP01000042.1"/>
</dbReference>
<dbReference type="Pfam" id="PF11843">
    <property type="entry name" value="DUF3363"/>
    <property type="match status" value="1"/>
</dbReference>